<dbReference type="FunFam" id="1.20.1260.20:FF:000001">
    <property type="entry name" value="PPE family protein PPE41"/>
    <property type="match status" value="1"/>
</dbReference>
<dbReference type="Proteomes" id="UP000467105">
    <property type="component" value="Chromosome"/>
</dbReference>
<reference evidence="4 5" key="1">
    <citation type="journal article" date="2019" name="Emerg. Microbes Infect.">
        <title>Comprehensive subspecies identification of 175 nontuberculous mycobacteria species based on 7547 genomic profiles.</title>
        <authorList>
            <person name="Matsumoto Y."/>
            <person name="Kinjo T."/>
            <person name="Motooka D."/>
            <person name="Nabeya D."/>
            <person name="Jung N."/>
            <person name="Uechi K."/>
            <person name="Horii T."/>
            <person name="Iida T."/>
            <person name="Fujita J."/>
            <person name="Nakamura S."/>
        </authorList>
    </citation>
    <scope>NUCLEOTIDE SEQUENCE [LARGE SCALE GENOMIC DNA]</scope>
    <source>
        <strain evidence="4 5">JCM 14742</strain>
    </source>
</reference>
<proteinExistence type="inferred from homology"/>
<dbReference type="PANTHER" id="PTHR46766">
    <property type="entry name" value="GLUTAMINE-RICH PROTEIN 2"/>
    <property type="match status" value="1"/>
</dbReference>
<evidence type="ECO:0000313" key="4">
    <source>
        <dbReference type="EMBL" id="BBZ44160.1"/>
    </source>
</evidence>
<dbReference type="EMBL" id="AP022614">
    <property type="protein sequence ID" value="BBZ44160.1"/>
    <property type="molecule type" value="Genomic_DNA"/>
</dbReference>
<dbReference type="AlphaFoldDB" id="A0A7I7YQW9"/>
<feature type="domain" description="PPE family C-terminal" evidence="3">
    <location>
        <begin position="323"/>
        <end position="403"/>
    </location>
</feature>
<dbReference type="Gene3D" id="1.20.1260.20">
    <property type="entry name" value="PPE superfamily"/>
    <property type="match status" value="1"/>
</dbReference>
<dbReference type="SUPFAM" id="SSF140459">
    <property type="entry name" value="PE/PPE dimer-like"/>
    <property type="match status" value="1"/>
</dbReference>
<gene>
    <name evidence="4" type="primary">PPE25_1</name>
    <name evidence="4" type="ORF">MPRM_14410</name>
</gene>
<dbReference type="InterPro" id="IPR038332">
    <property type="entry name" value="PPE_sf"/>
</dbReference>
<dbReference type="RefSeq" id="WP_085271001.1">
    <property type="nucleotide sequence ID" value="NZ_AP022614.1"/>
</dbReference>
<sequence>MDYGALPPEINSGRMYAGPGSDSLMAAAAGWDGLAAELGSTAAGYQAVLTELTGSAWLGPASRSMLAAAAPYIAWLGSAAALAGDTASQARSAAAAYETAFAMTVPPPVIAANRVLLTTLIATNFFGQNSAAIAATEAQYAEMWAQDATAMYGYAGASAIATELAPFTEPAQNTNQGGPAAQASAVTQAIATPTGAGVAQATPGLAVAPDGISITSLFTSINEVLQQLSSASYASGLNPMDWWIVQQFANLNATSRQALARTTVGLGYFSAGIMSFWGSITQQSTFGPGGATAGAGGAWYPTPQFAGLGLSNLAGTHPASAVSANLASSSRIGGLSVPSNWASPPGSMEEPVAKAMAVDYVGGPHGDTSGLLRGVPMSAGGRRGAGAWPPREYGFKHRVLVRPPSAG</sequence>
<dbReference type="PANTHER" id="PTHR46766:SF1">
    <property type="entry name" value="GLUTAMINE-RICH PROTEIN 2"/>
    <property type="match status" value="1"/>
</dbReference>
<protein>
    <submittedName>
        <fullName evidence="4">Putative PPE family protein PPE25</fullName>
    </submittedName>
</protein>
<comment type="similarity">
    <text evidence="1">Belongs to the mycobacterial PPE family.</text>
</comment>
<feature type="domain" description="PPE" evidence="2">
    <location>
        <begin position="2"/>
        <end position="164"/>
    </location>
</feature>
<organism evidence="4 5">
    <name type="scientific">Mycobacterium parmense</name>
    <dbReference type="NCBI Taxonomy" id="185642"/>
    <lineage>
        <taxon>Bacteria</taxon>
        <taxon>Bacillati</taxon>
        <taxon>Actinomycetota</taxon>
        <taxon>Actinomycetes</taxon>
        <taxon>Mycobacteriales</taxon>
        <taxon>Mycobacteriaceae</taxon>
        <taxon>Mycobacterium</taxon>
        <taxon>Mycobacterium simiae complex</taxon>
    </lineage>
</organism>
<name>A0A7I7YQW9_9MYCO</name>
<evidence type="ECO:0000313" key="5">
    <source>
        <dbReference type="Proteomes" id="UP000467105"/>
    </source>
</evidence>
<evidence type="ECO:0000259" key="3">
    <source>
        <dbReference type="Pfam" id="PF12484"/>
    </source>
</evidence>
<dbReference type="Pfam" id="PF12484">
    <property type="entry name" value="PPE-SVP"/>
    <property type="match status" value="1"/>
</dbReference>
<dbReference type="InterPro" id="IPR000030">
    <property type="entry name" value="PPE_dom"/>
</dbReference>
<dbReference type="InterPro" id="IPR022171">
    <property type="entry name" value="PPE_C"/>
</dbReference>
<accession>A0A7I7YQW9</accession>
<dbReference type="GO" id="GO:0052572">
    <property type="term" value="P:response to host immune response"/>
    <property type="evidence" value="ECO:0007669"/>
    <property type="project" value="TreeGrafter"/>
</dbReference>
<evidence type="ECO:0000259" key="2">
    <source>
        <dbReference type="Pfam" id="PF00823"/>
    </source>
</evidence>
<dbReference type="OrthoDB" id="4753201at2"/>
<evidence type="ECO:0000256" key="1">
    <source>
        <dbReference type="ARBA" id="ARBA00010652"/>
    </source>
</evidence>
<keyword evidence="5" id="KW-1185">Reference proteome</keyword>
<dbReference type="Pfam" id="PF00823">
    <property type="entry name" value="PPE"/>
    <property type="match status" value="1"/>
</dbReference>